<evidence type="ECO:0000313" key="5">
    <source>
        <dbReference type="EMBL" id="NDL55874.1"/>
    </source>
</evidence>
<proteinExistence type="inferred from homology"/>
<dbReference type="CDD" id="cd13585">
    <property type="entry name" value="PBP2_TMBP_like"/>
    <property type="match status" value="1"/>
</dbReference>
<comment type="similarity">
    <text evidence="1">Belongs to the bacterial solute-binding protein 1 family.</text>
</comment>
<name>A0A7K3LXW9_9ACTN</name>
<organism evidence="5 6">
    <name type="scientific">Phytoactinopolyspora mesophila</name>
    <dbReference type="NCBI Taxonomy" id="2650750"/>
    <lineage>
        <taxon>Bacteria</taxon>
        <taxon>Bacillati</taxon>
        <taxon>Actinomycetota</taxon>
        <taxon>Actinomycetes</taxon>
        <taxon>Jiangellales</taxon>
        <taxon>Jiangellaceae</taxon>
        <taxon>Phytoactinopolyspora</taxon>
    </lineage>
</organism>
<dbReference type="InterPro" id="IPR006059">
    <property type="entry name" value="SBP"/>
</dbReference>
<dbReference type="Gene3D" id="3.40.190.10">
    <property type="entry name" value="Periplasmic binding protein-like II"/>
    <property type="match status" value="3"/>
</dbReference>
<keyword evidence="6" id="KW-1185">Reference proteome</keyword>
<dbReference type="EMBL" id="WLZY01000001">
    <property type="protein sequence ID" value="NDL55874.1"/>
    <property type="molecule type" value="Genomic_DNA"/>
</dbReference>
<accession>A0A7K3LXW9</accession>
<dbReference type="PROSITE" id="PS51257">
    <property type="entry name" value="PROKAR_LIPOPROTEIN"/>
    <property type="match status" value="1"/>
</dbReference>
<dbReference type="InterPro" id="IPR050490">
    <property type="entry name" value="Bact_solute-bd_prot1"/>
</dbReference>
<evidence type="ECO:0000256" key="3">
    <source>
        <dbReference type="ARBA" id="ARBA00022729"/>
    </source>
</evidence>
<dbReference type="RefSeq" id="WP_162448538.1">
    <property type="nucleotide sequence ID" value="NZ_WLZY01000001.1"/>
</dbReference>
<sequence>MSMKRGHASSALALAATAALTLAACGSDDAGSDDAGASDAGTGDANNADAVEAALEEGGSLTIWSWETTLAQVVEDFEAEYPQVDIDLINAGSGNDQYTALQNAISAGSGIPDLAHIEYFALSQFALADALTDISQFGAAEFDGTYTPGPWNAVNQDGAIYGLPMDSGPMALFYNQTVFDEHGIDVPTTWDEYVEAARDLQAADSDVYIANDTGEAGFITSLIWQAGGQPFQVEGTEVSIDFSDEGSTVVAETWQQLIDEDLLAPITGWTDEWYQGLADGTIATLAAGAWMPANFESGVPGAAGDWRAAPLPQWENGASSSAENGGSALAIMANGENSNEALAYAFLEYANAGDGVQTKIDQGLFPGTSEHLADEEFLNAEFEYFDGQQANQVFAESAGAVPEGWSYLPFQAYANSIFNDTVGQAYVSGTTLSEGLQAWQDALVTFGNDQGFSVNQ</sequence>
<keyword evidence="2" id="KW-0813">Transport</keyword>
<reference evidence="5 6" key="1">
    <citation type="submission" date="2019-11" db="EMBL/GenBank/DDBJ databases">
        <authorList>
            <person name="Li X.-J."/>
            <person name="Feng X.-M."/>
        </authorList>
    </citation>
    <scope>NUCLEOTIDE SEQUENCE [LARGE SCALE GENOMIC DNA]</scope>
    <source>
        <strain evidence="5 6">XMNu-373</strain>
    </source>
</reference>
<protein>
    <submittedName>
        <fullName evidence="5">Extracellular solute-binding protein</fullName>
    </submittedName>
</protein>
<dbReference type="PANTHER" id="PTHR43649:SF14">
    <property type="entry name" value="BLR3389 PROTEIN"/>
    <property type="match status" value="1"/>
</dbReference>
<evidence type="ECO:0000256" key="2">
    <source>
        <dbReference type="ARBA" id="ARBA00022448"/>
    </source>
</evidence>
<comment type="caution">
    <text evidence="5">The sequence shown here is derived from an EMBL/GenBank/DDBJ whole genome shotgun (WGS) entry which is preliminary data.</text>
</comment>
<gene>
    <name evidence="5" type="ORF">F7O44_02185</name>
</gene>
<feature type="signal peptide" evidence="4">
    <location>
        <begin position="1"/>
        <end position="23"/>
    </location>
</feature>
<feature type="chain" id="PRO_5038358822" evidence="4">
    <location>
        <begin position="24"/>
        <end position="456"/>
    </location>
</feature>
<dbReference type="SUPFAM" id="SSF53850">
    <property type="entry name" value="Periplasmic binding protein-like II"/>
    <property type="match status" value="1"/>
</dbReference>
<evidence type="ECO:0000313" key="6">
    <source>
        <dbReference type="Proteomes" id="UP000460435"/>
    </source>
</evidence>
<evidence type="ECO:0000256" key="1">
    <source>
        <dbReference type="ARBA" id="ARBA00008520"/>
    </source>
</evidence>
<keyword evidence="3 4" id="KW-0732">Signal</keyword>
<dbReference type="PANTHER" id="PTHR43649">
    <property type="entry name" value="ARABINOSE-BINDING PROTEIN-RELATED"/>
    <property type="match status" value="1"/>
</dbReference>
<dbReference type="AlphaFoldDB" id="A0A7K3LXW9"/>
<dbReference type="GO" id="GO:0055085">
    <property type="term" value="P:transmembrane transport"/>
    <property type="evidence" value="ECO:0007669"/>
    <property type="project" value="InterPro"/>
</dbReference>
<dbReference type="Proteomes" id="UP000460435">
    <property type="component" value="Unassembled WGS sequence"/>
</dbReference>
<dbReference type="PROSITE" id="PS01037">
    <property type="entry name" value="SBP_BACTERIAL_1"/>
    <property type="match status" value="1"/>
</dbReference>
<evidence type="ECO:0000256" key="4">
    <source>
        <dbReference type="SAM" id="SignalP"/>
    </source>
</evidence>
<dbReference type="InterPro" id="IPR006061">
    <property type="entry name" value="SBP_1_CS"/>
</dbReference>
<dbReference type="Pfam" id="PF01547">
    <property type="entry name" value="SBP_bac_1"/>
    <property type="match status" value="1"/>
</dbReference>